<name>A0A485LNW2_9STRA</name>
<dbReference type="InterPro" id="IPR029069">
    <property type="entry name" value="HotDog_dom_sf"/>
</dbReference>
<proteinExistence type="predicted"/>
<gene>
    <name evidence="2" type="primary">Aste57867_23494</name>
    <name evidence="1" type="ORF">As57867_023423</name>
    <name evidence="2" type="ORF">ASTE57867_23494</name>
</gene>
<sequence>MAARAFYNVGYHMSLRATHPAKHVLNAEGFAQPHVWKARVGLLEVGLNGHMEKSVLMNSVDLARWSTIALNGTLGLALRHKWFFRVGANMVTYHEPIPLLRPYEVQSEVVYWDDEGWLYFDHRIVCPVTGTLYADAISRNIIKRTRKATIEFPEMLEILGLARTRPPMPDVIRHYLAWDSATKQSMEAWSDSLVQQPDDVVTENVSSDGLKFNVVGK</sequence>
<dbReference type="PANTHER" id="PTHR12475">
    <property type="match status" value="1"/>
</dbReference>
<reference evidence="1" key="2">
    <citation type="submission" date="2019-06" db="EMBL/GenBank/DDBJ databases">
        <title>Genomics analysis of Aphanomyces spp. identifies a new class of oomycete effector associated with host adaptation.</title>
        <authorList>
            <person name="Gaulin E."/>
        </authorList>
    </citation>
    <scope>NUCLEOTIDE SEQUENCE</scope>
    <source>
        <strain evidence="1">CBS 578.67</strain>
    </source>
</reference>
<dbReference type="InterPro" id="IPR051490">
    <property type="entry name" value="THEM6_lcsJ_thioesterase"/>
</dbReference>
<reference evidence="2 3" key="1">
    <citation type="submission" date="2019-03" db="EMBL/GenBank/DDBJ databases">
        <authorList>
            <person name="Gaulin E."/>
            <person name="Dumas B."/>
        </authorList>
    </citation>
    <scope>NUCLEOTIDE SEQUENCE [LARGE SCALE GENOMIC DNA]</scope>
    <source>
        <strain evidence="2">CBS 568.67</strain>
    </source>
</reference>
<dbReference type="OrthoDB" id="265761at2759"/>
<evidence type="ECO:0000313" key="3">
    <source>
        <dbReference type="Proteomes" id="UP000332933"/>
    </source>
</evidence>
<accession>A0A485LNW2</accession>
<dbReference type="AlphaFoldDB" id="A0A485LNW2"/>
<dbReference type="Gene3D" id="3.10.129.10">
    <property type="entry name" value="Hotdog Thioesterase"/>
    <property type="match status" value="1"/>
</dbReference>
<evidence type="ECO:0000313" key="1">
    <source>
        <dbReference type="EMBL" id="KAF0684495.1"/>
    </source>
</evidence>
<dbReference type="Pfam" id="PF13279">
    <property type="entry name" value="4HBT_2"/>
    <property type="match status" value="1"/>
</dbReference>
<dbReference type="Proteomes" id="UP000332933">
    <property type="component" value="Unassembled WGS sequence"/>
</dbReference>
<evidence type="ECO:0000313" key="2">
    <source>
        <dbReference type="EMBL" id="VFU00139.1"/>
    </source>
</evidence>
<protein>
    <submittedName>
        <fullName evidence="2">Aste57867_23494 protein</fullName>
    </submittedName>
</protein>
<dbReference type="PANTHER" id="PTHR12475:SF4">
    <property type="entry name" value="PROTEIN THEM6"/>
    <property type="match status" value="1"/>
</dbReference>
<dbReference type="EMBL" id="VJMH01007276">
    <property type="protein sequence ID" value="KAF0684495.1"/>
    <property type="molecule type" value="Genomic_DNA"/>
</dbReference>
<keyword evidence="3" id="KW-1185">Reference proteome</keyword>
<organism evidence="2 3">
    <name type="scientific">Aphanomyces stellatus</name>
    <dbReference type="NCBI Taxonomy" id="120398"/>
    <lineage>
        <taxon>Eukaryota</taxon>
        <taxon>Sar</taxon>
        <taxon>Stramenopiles</taxon>
        <taxon>Oomycota</taxon>
        <taxon>Saprolegniomycetes</taxon>
        <taxon>Saprolegniales</taxon>
        <taxon>Verrucalvaceae</taxon>
        <taxon>Aphanomyces</taxon>
    </lineage>
</organism>
<dbReference type="SUPFAM" id="SSF54637">
    <property type="entry name" value="Thioesterase/thiol ester dehydrase-isomerase"/>
    <property type="match status" value="1"/>
</dbReference>
<dbReference type="EMBL" id="CAADRA010007302">
    <property type="protein sequence ID" value="VFU00139.1"/>
    <property type="molecule type" value="Genomic_DNA"/>
</dbReference>